<dbReference type="Proteomes" id="UP001324270">
    <property type="component" value="Unassembled WGS sequence"/>
</dbReference>
<dbReference type="PROSITE" id="PS51257">
    <property type="entry name" value="PROKAR_LIPOPROTEIN"/>
    <property type="match status" value="1"/>
</dbReference>
<dbReference type="RefSeq" id="WP_323980344.1">
    <property type="nucleotide sequence ID" value="NZ_JAYKBV010000037.1"/>
</dbReference>
<organism evidence="1 2">
    <name type="scientific">Capnocytophaga gingivalis</name>
    <dbReference type="NCBI Taxonomy" id="1017"/>
    <lineage>
        <taxon>Bacteria</taxon>
        <taxon>Pseudomonadati</taxon>
        <taxon>Bacteroidota</taxon>
        <taxon>Flavobacteriia</taxon>
        <taxon>Flavobacteriales</taxon>
        <taxon>Flavobacteriaceae</taxon>
        <taxon>Capnocytophaga</taxon>
    </lineage>
</organism>
<name>A0ABU5YD46_9FLAO</name>
<comment type="caution">
    <text evidence="1">The sequence shown here is derived from an EMBL/GenBank/DDBJ whole genome shotgun (WGS) entry which is preliminary data.</text>
</comment>
<dbReference type="EMBL" id="JAYKBV010000037">
    <property type="protein sequence ID" value="MEB3041881.1"/>
    <property type="molecule type" value="Genomic_DNA"/>
</dbReference>
<sequence length="274" mass="31411">MKIIRKVLIIVTLFSLFSCESEETKLNKAKEVVKLFASSTTFDDEEKMRLYYPNKVEIKGSYLVLKDFEIIGASLTDNIISVIGRSQGREISFEVKKESGKYIIIRSKGLSMFFNSNLYKYCRQIGCIKEGDYDVEISKICHENQLQFDVLVEKIKNEIEEGVRLENHSVKNDGYYISGDITYKNYSRFGIPASTYKLYIEYLNNKGDIIFKEEEIAYSSIPFGASKTTSIVNFNIASRARKINISLKIINTTFIEEVIAEHAKGENCTYSNNL</sequence>
<proteinExistence type="predicted"/>
<evidence type="ECO:0000313" key="1">
    <source>
        <dbReference type="EMBL" id="MEB3041881.1"/>
    </source>
</evidence>
<gene>
    <name evidence="1" type="ORF">VJJ49_14450</name>
</gene>
<reference evidence="1 2" key="1">
    <citation type="submission" date="2023-12" db="EMBL/GenBank/DDBJ databases">
        <title>Genomic sequences of Capnocytophaga and Parvimonas strains.</title>
        <authorList>
            <person name="Watt R.M."/>
            <person name="Wang M."/>
            <person name="Yang T."/>
            <person name="Tong W.M."/>
        </authorList>
    </citation>
    <scope>NUCLEOTIDE SEQUENCE [LARGE SCALE GENOMIC DNA]</scope>
    <source>
        <strain evidence="1 2">CCUG 13156</strain>
    </source>
</reference>
<evidence type="ECO:0000313" key="2">
    <source>
        <dbReference type="Proteomes" id="UP001324270"/>
    </source>
</evidence>
<evidence type="ECO:0008006" key="3">
    <source>
        <dbReference type="Google" id="ProtNLM"/>
    </source>
</evidence>
<protein>
    <recommendedName>
        <fullName evidence="3">DUF4292 domain-containing protein</fullName>
    </recommendedName>
</protein>
<keyword evidence="2" id="KW-1185">Reference proteome</keyword>
<accession>A0ABU5YD46</accession>